<sequence>MSGEANGISHPNTDVILQVIDSSYQALENKTRMVGVDVALLKDDLCKTRDPGEDVENQIMVLEGTIKELSQMAQKMRYLFGESCGLRGRCEGPI</sequence>
<accession>A0AAV7S938</accession>
<protein>
    <submittedName>
        <fullName evidence="1">Uncharacterized protein</fullName>
    </submittedName>
</protein>
<name>A0AAV7S938_PLEWA</name>
<gene>
    <name evidence="1" type="ORF">NDU88_000601</name>
</gene>
<comment type="caution">
    <text evidence="1">The sequence shown here is derived from an EMBL/GenBank/DDBJ whole genome shotgun (WGS) entry which is preliminary data.</text>
</comment>
<evidence type="ECO:0000313" key="1">
    <source>
        <dbReference type="EMBL" id="KAJ1160099.1"/>
    </source>
</evidence>
<evidence type="ECO:0000313" key="2">
    <source>
        <dbReference type="Proteomes" id="UP001066276"/>
    </source>
</evidence>
<dbReference type="EMBL" id="JANPWB010000008">
    <property type="protein sequence ID" value="KAJ1160099.1"/>
    <property type="molecule type" value="Genomic_DNA"/>
</dbReference>
<reference evidence="1" key="1">
    <citation type="journal article" date="2022" name="bioRxiv">
        <title>Sequencing and chromosome-scale assembly of the giantPleurodeles waltlgenome.</title>
        <authorList>
            <person name="Brown T."/>
            <person name="Elewa A."/>
            <person name="Iarovenko S."/>
            <person name="Subramanian E."/>
            <person name="Araus A.J."/>
            <person name="Petzold A."/>
            <person name="Susuki M."/>
            <person name="Suzuki K.-i.T."/>
            <person name="Hayashi T."/>
            <person name="Toyoda A."/>
            <person name="Oliveira C."/>
            <person name="Osipova E."/>
            <person name="Leigh N.D."/>
            <person name="Simon A."/>
            <person name="Yun M.H."/>
        </authorList>
    </citation>
    <scope>NUCLEOTIDE SEQUENCE</scope>
    <source>
        <strain evidence="1">20211129_DDA</strain>
        <tissue evidence="1">Liver</tissue>
    </source>
</reference>
<dbReference type="Proteomes" id="UP001066276">
    <property type="component" value="Chromosome 4_2"/>
</dbReference>
<proteinExistence type="predicted"/>
<dbReference type="AlphaFoldDB" id="A0AAV7S938"/>
<keyword evidence="2" id="KW-1185">Reference proteome</keyword>
<organism evidence="1 2">
    <name type="scientific">Pleurodeles waltl</name>
    <name type="common">Iberian ribbed newt</name>
    <dbReference type="NCBI Taxonomy" id="8319"/>
    <lineage>
        <taxon>Eukaryota</taxon>
        <taxon>Metazoa</taxon>
        <taxon>Chordata</taxon>
        <taxon>Craniata</taxon>
        <taxon>Vertebrata</taxon>
        <taxon>Euteleostomi</taxon>
        <taxon>Amphibia</taxon>
        <taxon>Batrachia</taxon>
        <taxon>Caudata</taxon>
        <taxon>Salamandroidea</taxon>
        <taxon>Salamandridae</taxon>
        <taxon>Pleurodelinae</taxon>
        <taxon>Pleurodeles</taxon>
    </lineage>
</organism>